<organism evidence="5 6">
    <name type="scientific">Saccharothrix ecbatanensis</name>
    <dbReference type="NCBI Taxonomy" id="1105145"/>
    <lineage>
        <taxon>Bacteria</taxon>
        <taxon>Bacillati</taxon>
        <taxon>Actinomycetota</taxon>
        <taxon>Actinomycetes</taxon>
        <taxon>Pseudonocardiales</taxon>
        <taxon>Pseudonocardiaceae</taxon>
        <taxon>Saccharothrix</taxon>
    </lineage>
</organism>
<dbReference type="SUPFAM" id="SSF141571">
    <property type="entry name" value="Pentapeptide repeat-like"/>
    <property type="match status" value="1"/>
</dbReference>
<keyword evidence="2" id="KW-0677">Repeat</keyword>
<dbReference type="EMBL" id="JACHMO010000001">
    <property type="protein sequence ID" value="MBB5806004.1"/>
    <property type="molecule type" value="Genomic_DNA"/>
</dbReference>
<dbReference type="Gene3D" id="2.130.10.10">
    <property type="entry name" value="YVTN repeat-like/Quinoprotein amine dehydrogenase"/>
    <property type="match status" value="4"/>
</dbReference>
<dbReference type="CDD" id="cd00200">
    <property type="entry name" value="WD40"/>
    <property type="match status" value="1"/>
</dbReference>
<feature type="domain" description="NACHT" evidence="4">
    <location>
        <begin position="596"/>
        <end position="714"/>
    </location>
</feature>
<dbReference type="InterPro" id="IPR019775">
    <property type="entry name" value="WD40_repeat_CS"/>
</dbReference>
<dbReference type="Pfam" id="PF05729">
    <property type="entry name" value="NACHT"/>
    <property type="match status" value="1"/>
</dbReference>
<evidence type="ECO:0000313" key="6">
    <source>
        <dbReference type="Proteomes" id="UP000552097"/>
    </source>
</evidence>
<dbReference type="Gene3D" id="2.40.10.120">
    <property type="match status" value="1"/>
</dbReference>
<dbReference type="InterPro" id="IPR054571">
    <property type="entry name" value="NA-iREase3_dom"/>
</dbReference>
<feature type="repeat" description="WD" evidence="3">
    <location>
        <begin position="1604"/>
        <end position="1645"/>
    </location>
</feature>
<dbReference type="Pfam" id="PF13365">
    <property type="entry name" value="Trypsin_2"/>
    <property type="match status" value="1"/>
</dbReference>
<feature type="repeat" description="WD" evidence="3">
    <location>
        <begin position="1362"/>
        <end position="1403"/>
    </location>
</feature>
<name>A0A7W9HQA8_9PSEU</name>
<protein>
    <submittedName>
        <fullName evidence="5">WD40 repeat protein</fullName>
    </submittedName>
</protein>
<dbReference type="PRINTS" id="PR00320">
    <property type="entry name" value="GPROTEINBRPT"/>
</dbReference>
<dbReference type="InterPro" id="IPR011047">
    <property type="entry name" value="Quinoprotein_ADH-like_sf"/>
</dbReference>
<dbReference type="InterPro" id="IPR009003">
    <property type="entry name" value="Peptidase_S1_PA"/>
</dbReference>
<feature type="repeat" description="WD" evidence="3">
    <location>
        <begin position="1521"/>
        <end position="1562"/>
    </location>
</feature>
<dbReference type="Gene3D" id="3.40.50.300">
    <property type="entry name" value="P-loop containing nucleotide triphosphate hydrolases"/>
    <property type="match status" value="1"/>
</dbReference>
<evidence type="ECO:0000256" key="2">
    <source>
        <dbReference type="ARBA" id="ARBA00022737"/>
    </source>
</evidence>
<keyword evidence="1 3" id="KW-0853">WD repeat</keyword>
<dbReference type="Pfam" id="PF00805">
    <property type="entry name" value="Pentapeptide"/>
    <property type="match status" value="2"/>
</dbReference>
<comment type="caution">
    <text evidence="5">The sequence shown here is derived from an EMBL/GenBank/DDBJ whole genome shotgun (WGS) entry which is preliminary data.</text>
</comment>
<dbReference type="PANTHER" id="PTHR19879">
    <property type="entry name" value="TRANSCRIPTION INITIATION FACTOR TFIID"/>
    <property type="match status" value="1"/>
</dbReference>
<keyword evidence="6" id="KW-1185">Reference proteome</keyword>
<dbReference type="PANTHER" id="PTHR19879:SF9">
    <property type="entry name" value="TRANSCRIPTION INITIATION FACTOR TFIID SUBUNIT 5"/>
    <property type="match status" value="1"/>
</dbReference>
<dbReference type="PROSITE" id="PS50294">
    <property type="entry name" value="WD_REPEATS_REGION"/>
    <property type="match status" value="4"/>
</dbReference>
<dbReference type="InterPro" id="IPR029052">
    <property type="entry name" value="Metallo-depent_PP-like"/>
</dbReference>
<dbReference type="SUPFAM" id="SSF50494">
    <property type="entry name" value="Trypsin-like serine proteases"/>
    <property type="match status" value="1"/>
</dbReference>
<reference evidence="5 6" key="1">
    <citation type="submission" date="2020-08" db="EMBL/GenBank/DDBJ databases">
        <title>Sequencing the genomes of 1000 actinobacteria strains.</title>
        <authorList>
            <person name="Klenk H.-P."/>
        </authorList>
    </citation>
    <scope>NUCLEOTIDE SEQUENCE [LARGE SCALE GENOMIC DNA]</scope>
    <source>
        <strain evidence="5 6">DSM 45486</strain>
    </source>
</reference>
<accession>A0A7W9HQA8</accession>
<dbReference type="SUPFAM" id="SSF56300">
    <property type="entry name" value="Metallo-dependent phosphatases"/>
    <property type="match status" value="1"/>
</dbReference>
<dbReference type="SUPFAM" id="SSF50978">
    <property type="entry name" value="WD40 repeat-like"/>
    <property type="match status" value="1"/>
</dbReference>
<dbReference type="Pfam" id="PF00400">
    <property type="entry name" value="WD40"/>
    <property type="match status" value="6"/>
</dbReference>
<dbReference type="SUPFAM" id="SSF50998">
    <property type="entry name" value="Quinoprotein alcohol dehydrogenase-like"/>
    <property type="match status" value="1"/>
</dbReference>
<evidence type="ECO:0000259" key="4">
    <source>
        <dbReference type="PROSITE" id="PS50837"/>
    </source>
</evidence>
<dbReference type="PROSITE" id="PS50837">
    <property type="entry name" value="NACHT"/>
    <property type="match status" value="1"/>
</dbReference>
<sequence>MPDGSLPTSVVRLLDARGGTVGAGVVLGGHVVTCAHVVNLALGLDERSPEQPSGTIEVDFPALDGVTATAHVHSWAPPPPEEGQAGDDVAVLELHLPDDVTPARLISTPLRNGSPVDVLGYPAGRPDGAWVRAVVRGQVGGRLLQLDSDSALTVQRGYSGSPVWDPATGRVVGIIATAATQDSYAITAERLGQAIPEGPDNLTVLHLAGTRFGSGREVWSPGSFGELRPDLIVFTGDLTEHGMPDEFVDGFGFLAEVAEAVRLPRERVVVVPGTRDVNRRACGAYFAQEEAWGRVPTWPYWPKWGPFAAAFQEFYGGRFSFTPDEPWTLFDYPDLELVVAGMNTTMPVTHESDGFGLGEPQVERFEELLRHPTRPDWGRLCAVQGPVEPSSPVDLRLASPRHESASWSLATVPARDRRLAMASTVELRGVSDTFFERVLEATKVAHPTATVTPRPEDHYLRVSKQRPGGGFEQWPVGVSAELEDAELNRFVEQVHKSFAAADPSVPSELVYSGPPAPSELVLAARRKGVRLRSFVEYGGLLDLRPLADRQARRLAADQVYPADLYVPQRFGIAGSPDGGDDLLDRTLTWLREEVARFVVVLGDFGRGKSFLLRQLTRALPDEHPGLMPVLVELRSLEKAPTLDELLAQHLVREGVEDVGVTRLQYMISSGRLALLFDGFDELELRVGYDNAADYLTTLMKAVTDRAKVVLTSRTQHFRSTNQVLNALGQKVSALAASRVVVLEDFTDDQIRSFLTKHYGGDRERAAARFALLGAIHDLLGLSRNPRMLSFIADLDDERLREVQEEHGRISAAELYRELVDFWLVQEVNRQRHRLGIPSFDGAERLAACTALALRLWETTATTIQTSDLADTVVRTLARLTERGYSIDQAAHAVGSGSLLVRTETGGFTFVHQSVMEWLVAKVAADELPKTEIVNRKMSRLMVDFLCDLAGHKVALSWARNVLAHPDAAEAAKQNAAEVARRLEARVHLMLAGADLRAFDFSELDLRGANLSGADLSGQQLFDKDFTGTDLSGANLSDVRMIGGDLTGALLTGSRWDRAALLGVAGPMPAEAAVSGRDAVTPMLAPLGQDVEAMAFSPDGEFVAMARERVVELRHVATDRPVRVWRRRAHPITDIAYAQDGRRIATLEEDGAVFVWDAHTGDLVTGLPHRMVGRIWFVQPGNRLVGRDADGLVQFWDSESGAVTGAMQGLYDDLVVSSDGSTVATRRHDKVEVWSGETVVNSWKMASGFRLALSPSGSTAAACGGGLLAVVGPGSELWSSGVQMTSVEALHFVGENQLALADSSRLEVVVRTSKPRLGLVQVAHLDVTVHRIASSPDGTFAVVSRDRSAALHKSTGIVVQRWWPGTELAVGSASYSSDGRSLLTTCDDGVLRIWDLMTGVVRSEFTGIAGLRRTAAFSPAGPTFAFTTETGFTTIGPDGTTTYKSDTVHWLAISPDGTQLLTSSADRTLTLRDRMTGARLAVYDTEHPKTNAIALSPESGTFAVAGHDGTTAVHRSTDKVLLLKEDRPVLSVAFSPDGSRIATGAIDGTARVWDLAGEQLSARLEGHEQPVHDVAFSPDGRRVVTASSDGTARVWSTSGEHLLTLVGHMTTLGSVTYSPDGTRIATTSSDGTARIWDADSGAELAILVHSEESAVLLPDGSYTGDPGNRVWWAVKQVRFEVGELDPYYPEIRRLGRDDVLPGVVSGA</sequence>
<gene>
    <name evidence="5" type="ORF">F4560_005772</name>
</gene>
<feature type="repeat" description="WD" evidence="3">
    <location>
        <begin position="1563"/>
        <end position="1604"/>
    </location>
</feature>
<dbReference type="PROSITE" id="PS00678">
    <property type="entry name" value="WD_REPEATS_1"/>
    <property type="match status" value="4"/>
</dbReference>
<dbReference type="InterPro" id="IPR001646">
    <property type="entry name" value="5peptide_repeat"/>
</dbReference>
<dbReference type="InterPro" id="IPR027417">
    <property type="entry name" value="P-loop_NTPase"/>
</dbReference>
<dbReference type="PROSITE" id="PS50082">
    <property type="entry name" value="WD_REPEATS_2"/>
    <property type="match status" value="5"/>
</dbReference>
<proteinExistence type="predicted"/>
<dbReference type="SUPFAM" id="SSF52540">
    <property type="entry name" value="P-loop containing nucleoside triphosphate hydrolases"/>
    <property type="match status" value="1"/>
</dbReference>
<dbReference type="InterPro" id="IPR020472">
    <property type="entry name" value="WD40_PAC1"/>
</dbReference>
<dbReference type="RefSeq" id="WP_184925037.1">
    <property type="nucleotide sequence ID" value="NZ_JACHMO010000001.1"/>
</dbReference>
<dbReference type="InterPro" id="IPR007111">
    <property type="entry name" value="NACHT_NTPase"/>
</dbReference>
<evidence type="ECO:0000256" key="1">
    <source>
        <dbReference type="ARBA" id="ARBA00022574"/>
    </source>
</evidence>
<dbReference type="InterPro" id="IPR001680">
    <property type="entry name" value="WD40_rpt"/>
</dbReference>
<dbReference type="Gene3D" id="2.160.20.80">
    <property type="entry name" value="E3 ubiquitin-protein ligase SopA"/>
    <property type="match status" value="1"/>
</dbReference>
<dbReference type="Pfam" id="PF22739">
    <property type="entry name" value="NA-iREase3"/>
    <property type="match status" value="1"/>
</dbReference>
<evidence type="ECO:0000313" key="5">
    <source>
        <dbReference type="EMBL" id="MBB5806004.1"/>
    </source>
</evidence>
<feature type="repeat" description="WD" evidence="3">
    <location>
        <begin position="1124"/>
        <end position="1165"/>
    </location>
</feature>
<dbReference type="InterPro" id="IPR036322">
    <property type="entry name" value="WD40_repeat_dom_sf"/>
</dbReference>
<dbReference type="SMART" id="SM00320">
    <property type="entry name" value="WD40"/>
    <property type="match status" value="9"/>
</dbReference>
<dbReference type="InterPro" id="IPR015943">
    <property type="entry name" value="WD40/YVTN_repeat-like_dom_sf"/>
</dbReference>
<dbReference type="Proteomes" id="UP000552097">
    <property type="component" value="Unassembled WGS sequence"/>
</dbReference>
<evidence type="ECO:0000256" key="3">
    <source>
        <dbReference type="PROSITE-ProRule" id="PRU00221"/>
    </source>
</evidence>